<evidence type="ECO:0000313" key="2">
    <source>
        <dbReference type="EMBL" id="RHN53243.1"/>
    </source>
</evidence>
<accession>A0A396HKY6</accession>
<proteinExistence type="predicted"/>
<dbReference type="EMBL" id="PSQE01000005">
    <property type="protein sequence ID" value="RHN53243.1"/>
    <property type="molecule type" value="Genomic_DNA"/>
</dbReference>
<dbReference type="InterPro" id="IPR003871">
    <property type="entry name" value="RFA1B/D_OB_1st"/>
</dbReference>
<dbReference type="SUPFAM" id="SSF50249">
    <property type="entry name" value="Nucleic acid-binding proteins"/>
    <property type="match status" value="1"/>
</dbReference>
<name>A0A396HKY6_MEDTR</name>
<dbReference type="CDD" id="cd04480">
    <property type="entry name" value="RPA1_DBD_A_like"/>
    <property type="match status" value="1"/>
</dbReference>
<dbReference type="Gene3D" id="2.40.50.140">
    <property type="entry name" value="Nucleic acid-binding proteins"/>
    <property type="match status" value="1"/>
</dbReference>
<dbReference type="Pfam" id="PF02721">
    <property type="entry name" value="DUF223"/>
    <property type="match status" value="1"/>
</dbReference>
<evidence type="ECO:0000259" key="1">
    <source>
        <dbReference type="Pfam" id="PF02721"/>
    </source>
</evidence>
<dbReference type="Gramene" id="rna28133">
    <property type="protein sequence ID" value="RHN53243.1"/>
    <property type="gene ID" value="gene28133"/>
</dbReference>
<dbReference type="OMA" id="WKADLME"/>
<evidence type="ECO:0000313" key="3">
    <source>
        <dbReference type="Proteomes" id="UP000265566"/>
    </source>
</evidence>
<reference evidence="3" key="1">
    <citation type="journal article" date="2018" name="Nat. Plants">
        <title>Whole-genome landscape of Medicago truncatula symbiotic genes.</title>
        <authorList>
            <person name="Pecrix Y."/>
            <person name="Staton S.E."/>
            <person name="Sallet E."/>
            <person name="Lelandais-Briere C."/>
            <person name="Moreau S."/>
            <person name="Carrere S."/>
            <person name="Blein T."/>
            <person name="Jardinaud M.F."/>
            <person name="Latrasse D."/>
            <person name="Zouine M."/>
            <person name="Zahm M."/>
            <person name="Kreplak J."/>
            <person name="Mayjonade B."/>
            <person name="Satge C."/>
            <person name="Perez M."/>
            <person name="Cauet S."/>
            <person name="Marande W."/>
            <person name="Chantry-Darmon C."/>
            <person name="Lopez-Roques C."/>
            <person name="Bouchez O."/>
            <person name="Berard A."/>
            <person name="Debelle F."/>
            <person name="Munos S."/>
            <person name="Bendahmane A."/>
            <person name="Berges H."/>
            <person name="Niebel A."/>
            <person name="Buitink J."/>
            <person name="Frugier F."/>
            <person name="Benhamed M."/>
            <person name="Crespi M."/>
            <person name="Gouzy J."/>
            <person name="Gamas P."/>
        </authorList>
    </citation>
    <scope>NUCLEOTIDE SEQUENCE [LARGE SCALE GENOMIC DNA]</scope>
    <source>
        <strain evidence="3">cv. Jemalong A17</strain>
    </source>
</reference>
<sequence>MERPVQFVSDVNDKKDFWKLVVKVKDKWTVVKAGKEHLEMVIVDAQGNDIQVIVPTKYKSMYEKIIKENYTYKLCNFHVLPNDFVFKAYEHKFMLKWTGETTAEYLIVRGPN</sequence>
<dbReference type="InterPro" id="IPR012340">
    <property type="entry name" value="NA-bd_OB-fold"/>
</dbReference>
<gene>
    <name evidence="2" type="ORF">MtrunA17_Chr5g0393801</name>
</gene>
<dbReference type="AlphaFoldDB" id="A0A396HKY6"/>
<feature type="domain" description="Replication protein A 70 kDa DNA-binding subunit B/D first OB fold" evidence="1">
    <location>
        <begin position="6"/>
        <end position="102"/>
    </location>
</feature>
<organism evidence="2 3">
    <name type="scientific">Medicago truncatula</name>
    <name type="common">Barrel medic</name>
    <name type="synonym">Medicago tribuloides</name>
    <dbReference type="NCBI Taxonomy" id="3880"/>
    <lineage>
        <taxon>Eukaryota</taxon>
        <taxon>Viridiplantae</taxon>
        <taxon>Streptophyta</taxon>
        <taxon>Embryophyta</taxon>
        <taxon>Tracheophyta</taxon>
        <taxon>Spermatophyta</taxon>
        <taxon>Magnoliopsida</taxon>
        <taxon>eudicotyledons</taxon>
        <taxon>Gunneridae</taxon>
        <taxon>Pentapetalae</taxon>
        <taxon>rosids</taxon>
        <taxon>fabids</taxon>
        <taxon>Fabales</taxon>
        <taxon>Fabaceae</taxon>
        <taxon>Papilionoideae</taxon>
        <taxon>50 kb inversion clade</taxon>
        <taxon>NPAAA clade</taxon>
        <taxon>Hologalegina</taxon>
        <taxon>IRL clade</taxon>
        <taxon>Trifolieae</taxon>
        <taxon>Medicago</taxon>
    </lineage>
</organism>
<comment type="caution">
    <text evidence="2">The sequence shown here is derived from an EMBL/GenBank/DDBJ whole genome shotgun (WGS) entry which is preliminary data.</text>
</comment>
<dbReference type="Proteomes" id="UP000265566">
    <property type="component" value="Chromosome 5"/>
</dbReference>
<protein>
    <submittedName>
        <fullName evidence="2">Putative nucleic acid-binding protein</fullName>
    </submittedName>
</protein>